<dbReference type="Gene3D" id="3.40.50.880">
    <property type="match status" value="1"/>
</dbReference>
<dbReference type="Proteomes" id="UP000317944">
    <property type="component" value="Unassembled WGS sequence"/>
</dbReference>
<organism evidence="3 4">
    <name type="scientific">Lysinibacillus sphaericus</name>
    <name type="common">Bacillus sphaericus</name>
    <dbReference type="NCBI Taxonomy" id="1421"/>
    <lineage>
        <taxon>Bacteria</taxon>
        <taxon>Bacillati</taxon>
        <taxon>Bacillota</taxon>
        <taxon>Bacilli</taxon>
        <taxon>Bacillales</taxon>
        <taxon>Bacillaceae</taxon>
        <taxon>Lysinibacillus</taxon>
    </lineage>
</organism>
<name>A0A544UHA5_LYSSH</name>
<dbReference type="EMBL" id="SADV01000009">
    <property type="protein sequence ID" value="TQR32216.1"/>
    <property type="molecule type" value="Genomic_DNA"/>
</dbReference>
<evidence type="ECO:0000256" key="1">
    <source>
        <dbReference type="ARBA" id="ARBA00022729"/>
    </source>
</evidence>
<evidence type="ECO:0000259" key="2">
    <source>
        <dbReference type="PROSITE" id="PS51272"/>
    </source>
</evidence>
<dbReference type="PANTHER" id="PTHR43308:SF5">
    <property type="entry name" value="S-LAYER PROTEIN _ PEPTIDOGLYCAN ENDO-BETA-N-ACETYLGLUCOSAMINIDASE"/>
    <property type="match status" value="1"/>
</dbReference>
<dbReference type="OrthoDB" id="2473368at2"/>
<dbReference type="InterPro" id="IPR029062">
    <property type="entry name" value="Class_I_gatase-like"/>
</dbReference>
<dbReference type="PANTHER" id="PTHR43308">
    <property type="entry name" value="OUTER MEMBRANE PROTEIN ALPHA-RELATED"/>
    <property type="match status" value="1"/>
</dbReference>
<sequence length="670" mass="74766">MQISWLKHNSKLARNRVIEEKYKNKDVDFMKKLFVSLLLACSFMLVVFLAPTQAKAAQKIGVVFSESSEKYANTTHPGGTFNGKRVSEKVDYSSTYNKELKAFLLYQQQGFHVEKIYEKDLNNLESLSQYDAIVFAYTVMMNHQQRENVKMYVRNGGGAIFAFQTARNESTKFPKLGQMDLSPLIYDVDSWVMEWDNLTEVFNSRFIDDIVLGNSTISNINTVHPIIQNTTKELGKSKLNLTKTDRDWVEVMKPWQGGSATPILYFSDYNYTDKPKTMKKNEFGAAHAIEYGKGRVVQIGFKIYDYININDQTDWQDNENGAAYITTNGDKDAQVFMKHALNWVAEKHNGYVPRRYNLSLYSDGVQSYVAPSGKFVFYSTVTVKNNGNVPARGTLKVEILDANDKVVGIGHERYIPGLAADSTTVNADQKDISTHVEKYQITMPGNLATGTYTIRTSFIGGRDDRKNADEKFATIAEIKTLTRAKGSNKATIASAPFFPDVSSSNGAYFDIKNLYALGIVKGTNGKFNPQGTLTRLQATEMILRALGVPASSSATLNASDIKAGDYGYAVLATGLRYGIIAVENGKINAHQPMTRAVMARALVNGFKLQGYTNNTFLDVPTSHAYYKDVQALYSLGITTGYADKTFKPNGTVTRQNFAQFVNRTLHANSK</sequence>
<dbReference type="InterPro" id="IPR051465">
    <property type="entry name" value="Cell_Envelope_Struct_Comp"/>
</dbReference>
<evidence type="ECO:0000313" key="3">
    <source>
        <dbReference type="EMBL" id="TQR32216.1"/>
    </source>
</evidence>
<dbReference type="InterPro" id="IPR001119">
    <property type="entry name" value="SLH_dom"/>
</dbReference>
<comment type="caution">
    <text evidence="3">The sequence shown here is derived from an EMBL/GenBank/DDBJ whole genome shotgun (WGS) entry which is preliminary data.</text>
</comment>
<dbReference type="Pfam" id="PF00395">
    <property type="entry name" value="SLH"/>
    <property type="match status" value="2"/>
</dbReference>
<gene>
    <name evidence="3" type="ORF">C7Y47_12890</name>
</gene>
<dbReference type="AlphaFoldDB" id="A0A544UHA5"/>
<feature type="domain" description="SLH" evidence="2">
    <location>
        <begin position="494"/>
        <end position="556"/>
    </location>
</feature>
<dbReference type="SUPFAM" id="SSF52317">
    <property type="entry name" value="Class I glutamine amidotransferase-like"/>
    <property type="match status" value="1"/>
</dbReference>
<dbReference type="CDD" id="cd03143">
    <property type="entry name" value="A4_beta-galactosidase_middle_domain"/>
    <property type="match status" value="1"/>
</dbReference>
<accession>A0A544UHA5</accession>
<evidence type="ECO:0000313" key="4">
    <source>
        <dbReference type="Proteomes" id="UP000317944"/>
    </source>
</evidence>
<dbReference type="PROSITE" id="PS51272">
    <property type="entry name" value="SLH"/>
    <property type="match status" value="2"/>
</dbReference>
<feature type="domain" description="SLH" evidence="2">
    <location>
        <begin position="612"/>
        <end position="670"/>
    </location>
</feature>
<reference evidence="3 4" key="1">
    <citation type="submission" date="2018-03" db="EMBL/GenBank/DDBJ databases">
        <title>Aerobic endospore-forming bacteria genome sequencing and assembly.</title>
        <authorList>
            <person name="Cavalcante D.A."/>
            <person name="Driks A."/>
            <person name="Putonti C."/>
            <person name="De-Souza M.T."/>
        </authorList>
    </citation>
    <scope>NUCLEOTIDE SEQUENCE [LARGE SCALE GENOMIC DNA]</scope>
    <source>
        <strain evidence="3 4">SDF0037</strain>
    </source>
</reference>
<keyword evidence="1" id="KW-0732">Signal</keyword>
<protein>
    <recommendedName>
        <fullName evidence="2">SLH domain-containing protein</fullName>
    </recommendedName>
</protein>
<proteinExistence type="predicted"/>